<dbReference type="Proteomes" id="UP000198379">
    <property type="component" value="Unassembled WGS sequence"/>
</dbReference>
<sequence length="176" mass="20686">MSYGQIEIRGKVISEYTKEPIWTGYEIKPNIEKHPISYSSEDGSYLIEYLEPNKEYEIILLVYGYEKPLKYIVKTNNGITYKDFLIEPNCNWKTKAQNDWDTSKAQFLLFGSIAPIMNTKADDSFEKKYGIEYFDFGCQPPTFECIIMYNEKIAELMDEKYGKTWRDKARKDIIGL</sequence>
<gene>
    <name evidence="1" type="ORF">SAMN06265376_102427</name>
</gene>
<dbReference type="AlphaFoldDB" id="A0A238YYN5"/>
<protein>
    <recommendedName>
        <fullName evidence="3">CarboxypepD_reg-like domain-containing protein</fullName>
    </recommendedName>
</protein>
<evidence type="ECO:0000313" key="1">
    <source>
        <dbReference type="EMBL" id="SNR75629.1"/>
    </source>
</evidence>
<keyword evidence="2" id="KW-1185">Reference proteome</keyword>
<name>A0A238YYN5_9FLAO</name>
<reference evidence="1 2" key="1">
    <citation type="submission" date="2017-06" db="EMBL/GenBank/DDBJ databases">
        <authorList>
            <person name="Kim H.J."/>
            <person name="Triplett B.A."/>
        </authorList>
    </citation>
    <scope>NUCLEOTIDE SEQUENCE [LARGE SCALE GENOMIC DNA]</scope>
    <source>
        <strain evidence="1 2">DSM 25597</strain>
    </source>
</reference>
<organism evidence="1 2">
    <name type="scientific">Dokdonia pacifica</name>
    <dbReference type="NCBI Taxonomy" id="1627892"/>
    <lineage>
        <taxon>Bacteria</taxon>
        <taxon>Pseudomonadati</taxon>
        <taxon>Bacteroidota</taxon>
        <taxon>Flavobacteriia</taxon>
        <taxon>Flavobacteriales</taxon>
        <taxon>Flavobacteriaceae</taxon>
        <taxon>Dokdonia</taxon>
    </lineage>
</organism>
<dbReference type="EMBL" id="FZNY01000002">
    <property type="protein sequence ID" value="SNR75629.1"/>
    <property type="molecule type" value="Genomic_DNA"/>
</dbReference>
<accession>A0A238YYN5</accession>
<dbReference type="SUPFAM" id="SSF49464">
    <property type="entry name" value="Carboxypeptidase regulatory domain-like"/>
    <property type="match status" value="1"/>
</dbReference>
<evidence type="ECO:0000313" key="2">
    <source>
        <dbReference type="Proteomes" id="UP000198379"/>
    </source>
</evidence>
<dbReference type="InterPro" id="IPR008969">
    <property type="entry name" value="CarboxyPept-like_regulatory"/>
</dbReference>
<evidence type="ECO:0008006" key="3">
    <source>
        <dbReference type="Google" id="ProtNLM"/>
    </source>
</evidence>
<proteinExistence type="predicted"/>